<evidence type="ECO:0000313" key="3">
    <source>
        <dbReference type="Proteomes" id="UP001642405"/>
    </source>
</evidence>
<dbReference type="Proteomes" id="UP001642405">
    <property type="component" value="Unassembled WGS sequence"/>
</dbReference>
<feature type="region of interest" description="Disordered" evidence="1">
    <location>
        <begin position="115"/>
        <end position="142"/>
    </location>
</feature>
<feature type="region of interest" description="Disordered" evidence="1">
    <location>
        <begin position="154"/>
        <end position="174"/>
    </location>
</feature>
<name>A0ABP0BFL7_9PEZI</name>
<organism evidence="2 3">
    <name type="scientific">Sporothrix curviconia</name>
    <dbReference type="NCBI Taxonomy" id="1260050"/>
    <lineage>
        <taxon>Eukaryota</taxon>
        <taxon>Fungi</taxon>
        <taxon>Dikarya</taxon>
        <taxon>Ascomycota</taxon>
        <taxon>Pezizomycotina</taxon>
        <taxon>Sordariomycetes</taxon>
        <taxon>Sordariomycetidae</taxon>
        <taxon>Ophiostomatales</taxon>
        <taxon>Ophiostomataceae</taxon>
        <taxon>Sporothrix</taxon>
    </lineage>
</organism>
<evidence type="ECO:0000256" key="1">
    <source>
        <dbReference type="SAM" id="MobiDB-lite"/>
    </source>
</evidence>
<dbReference type="EMBL" id="CAWUHB010000014">
    <property type="protein sequence ID" value="CAK7217971.1"/>
    <property type="molecule type" value="Genomic_DNA"/>
</dbReference>
<reference evidence="2 3" key="1">
    <citation type="submission" date="2024-01" db="EMBL/GenBank/DDBJ databases">
        <authorList>
            <person name="Allen C."/>
            <person name="Tagirdzhanova G."/>
        </authorList>
    </citation>
    <scope>NUCLEOTIDE SEQUENCE [LARGE SCALE GENOMIC DNA]</scope>
</reference>
<proteinExistence type="predicted"/>
<feature type="compositionally biased region" description="Basic residues" evidence="1">
    <location>
        <begin position="154"/>
        <end position="164"/>
    </location>
</feature>
<feature type="region of interest" description="Disordered" evidence="1">
    <location>
        <begin position="187"/>
        <end position="243"/>
    </location>
</feature>
<evidence type="ECO:0000313" key="2">
    <source>
        <dbReference type="EMBL" id="CAK7217971.1"/>
    </source>
</evidence>
<comment type="caution">
    <text evidence="2">The sequence shown here is derived from an EMBL/GenBank/DDBJ whole genome shotgun (WGS) entry which is preliminary data.</text>
</comment>
<gene>
    <name evidence="2" type="ORF">SCUCBS95973_003331</name>
</gene>
<feature type="region of interest" description="Disordered" evidence="1">
    <location>
        <begin position="257"/>
        <end position="277"/>
    </location>
</feature>
<accession>A0ABP0BFL7</accession>
<protein>
    <submittedName>
        <fullName evidence="2">Uncharacterized protein</fullName>
    </submittedName>
</protein>
<sequence>MGQNFCKPCGTAQCRRLAKIKAEAAAAADATAHPANLPQPDPTVAQLLMGRNASLERDVFPATTTATVAYTPGIAISGISMPATAVLTSPASLVVACGPPQPDGPADVRIAGEQDNRGEEDDVQSPPALPQRRLRKGSREWLRRQRMRLTAARKLGRRHRHGKQKVAIAQDEAPVSSRHPIITIMASSDDGEQDGSGNDHGPPLLLVGGEQGRLTESPELIRGTNSQPSRRPAPQLLAPTPRRPMATRFPFLNQATNSADTARSSNESHHPSLTPSTVIATRRAPVVGDVGEQEVPREVNRNSLRSSSPSIYYLAPTSPEVPAPLDNRASVDGRLASSPGPPAAVEEPADKSTEEPPFLSTALSYVTSPWQRLWSITPA</sequence>
<feature type="region of interest" description="Disordered" evidence="1">
    <location>
        <begin position="309"/>
        <end position="357"/>
    </location>
</feature>
<keyword evidence="3" id="KW-1185">Reference proteome</keyword>